<dbReference type="EMBL" id="PITK01000884">
    <property type="protein sequence ID" value="TBU12134.1"/>
    <property type="molecule type" value="Genomic_DNA"/>
</dbReference>
<gene>
    <name evidence="2" type="ORF">CWI38_0884p0010</name>
</gene>
<comment type="caution">
    <text evidence="2">The sequence shown here is derived from an EMBL/GenBank/DDBJ whole genome shotgun (WGS) entry which is preliminary data.</text>
</comment>
<organism evidence="2 3">
    <name type="scientific">Hamiltosporidium tvaerminnensis</name>
    <dbReference type="NCBI Taxonomy" id="1176355"/>
    <lineage>
        <taxon>Eukaryota</taxon>
        <taxon>Fungi</taxon>
        <taxon>Fungi incertae sedis</taxon>
        <taxon>Microsporidia</taxon>
        <taxon>Dubosqiidae</taxon>
        <taxon>Hamiltosporidium</taxon>
    </lineage>
</organism>
<reference evidence="2 3" key="1">
    <citation type="submission" date="2017-12" db="EMBL/GenBank/DDBJ databases">
        <authorList>
            <person name="Pombert J.-F."/>
            <person name="Haag K.L."/>
            <person name="Ebert D."/>
        </authorList>
    </citation>
    <scope>NUCLEOTIDE SEQUENCE [LARGE SCALE GENOMIC DNA]</scope>
    <source>
        <strain evidence="2">IL-G-3</strain>
    </source>
</reference>
<evidence type="ECO:0000256" key="1">
    <source>
        <dbReference type="SAM" id="SignalP"/>
    </source>
</evidence>
<feature type="chain" id="PRO_5020718674" evidence="1">
    <location>
        <begin position="27"/>
        <end position="344"/>
    </location>
</feature>
<dbReference type="VEuPathDB" id="MicrosporidiaDB:CWI38_0884p0010"/>
<keyword evidence="1" id="KW-0732">Signal</keyword>
<dbReference type="AlphaFoldDB" id="A0A4Q9LUA7"/>
<evidence type="ECO:0000313" key="2">
    <source>
        <dbReference type="EMBL" id="TBU12134.1"/>
    </source>
</evidence>
<accession>A0A4Q9LUA7</accession>
<sequence length="344" mass="40676">MNLSYFFQTFLFQIFIYLKLECIATSRIPESNAYPGENTGHIKFSNYPKDLLSFAIHHIPNFEIFCKFLGEVLIDSHTSIIQKSLEKLQKAMFTCSKNLKHDEFQLGVMYYRACIDVFKDILYNMFKDVIGSKYTKPEEINEDISVFANKLNDRIFMNKLKEMKQWNSKKLTMKKNKYDIKKLIKDISEHEKISKFVFEQFFLFGSCLESEFIDSLNNCDEIKFSIILESEYLISVFIRDLIKKIGETNFLQMFSSENFSKNEQLALKRIYKQIESIEELEPFKSEISGSLTQYLNFLKKDVRVVFAFRKLDERLFSFIKNEILTSFVSKATNESICNKIFQNQ</sequence>
<evidence type="ECO:0000313" key="3">
    <source>
        <dbReference type="Proteomes" id="UP000292282"/>
    </source>
</evidence>
<dbReference type="Proteomes" id="UP000292282">
    <property type="component" value="Unassembled WGS sequence"/>
</dbReference>
<keyword evidence="3" id="KW-1185">Reference proteome</keyword>
<proteinExistence type="predicted"/>
<name>A0A4Q9LUA7_9MICR</name>
<protein>
    <submittedName>
        <fullName evidence="2">Uncharacterized protein</fullName>
    </submittedName>
</protein>
<feature type="signal peptide" evidence="1">
    <location>
        <begin position="1"/>
        <end position="26"/>
    </location>
</feature>